<keyword evidence="1" id="KW-0812">Transmembrane</keyword>
<reference evidence="2" key="1">
    <citation type="submission" date="2018-10" db="EMBL/GenBank/DDBJ databases">
        <authorList>
            <person name="Aoki K."/>
        </authorList>
    </citation>
    <scope>NUCLEOTIDE SEQUENCE</scope>
</reference>
<keyword evidence="1" id="KW-0472">Membrane</keyword>
<sequence>MDSMIIPFIMLLIITVVLILERTYNEKKIVDIYEDKFLQWKKHATLNNKEKNCKQLVGLVFLENEKLTIDVLDKKAEDRLQKKQYTLKMKN</sequence>
<feature type="transmembrane region" description="Helical" evidence="1">
    <location>
        <begin position="6"/>
        <end position="24"/>
    </location>
</feature>
<gene>
    <name evidence="2" type="ORF">MNB_ARC-1_1280</name>
</gene>
<accession>A0A3B1EAA4</accession>
<evidence type="ECO:0000313" key="2">
    <source>
        <dbReference type="EMBL" id="VAY88013.1"/>
    </source>
</evidence>
<dbReference type="EMBL" id="UOYO01000040">
    <property type="protein sequence ID" value="VAY88013.1"/>
    <property type="molecule type" value="Genomic_DNA"/>
</dbReference>
<name>A0A3B1EAA4_9ZZZZ</name>
<proteinExistence type="predicted"/>
<keyword evidence="1" id="KW-1133">Transmembrane helix</keyword>
<organism evidence="2">
    <name type="scientific">hydrothermal vent metagenome</name>
    <dbReference type="NCBI Taxonomy" id="652676"/>
    <lineage>
        <taxon>unclassified sequences</taxon>
        <taxon>metagenomes</taxon>
        <taxon>ecological metagenomes</taxon>
    </lineage>
</organism>
<dbReference type="AlphaFoldDB" id="A0A3B1EAA4"/>
<evidence type="ECO:0000256" key="1">
    <source>
        <dbReference type="SAM" id="Phobius"/>
    </source>
</evidence>
<protein>
    <submittedName>
        <fullName evidence="2">Uncharacterized protein</fullName>
    </submittedName>
</protein>